<keyword evidence="5 9" id="KW-0010">Activator</keyword>
<feature type="domain" description="Mediator of RNA polymerase II transcription subunit 14 RM5" evidence="15">
    <location>
        <begin position="654"/>
        <end position="748"/>
    </location>
</feature>
<dbReference type="PANTHER" id="PTHR12809">
    <property type="entry name" value="MEDIATOR COMPLEX SUBUNIT"/>
    <property type="match status" value="1"/>
</dbReference>
<feature type="domain" description="Mediator of RNA polymerase II transcription subunit 14 RM2" evidence="12">
    <location>
        <begin position="300"/>
        <end position="353"/>
    </location>
</feature>
<feature type="domain" description="Mediator complex subunit MED14 N-terminal" evidence="11">
    <location>
        <begin position="31"/>
        <end position="220"/>
    </location>
</feature>
<dbReference type="Pfam" id="PF08638">
    <property type="entry name" value="Med14"/>
    <property type="match status" value="1"/>
</dbReference>
<evidence type="ECO:0000256" key="8">
    <source>
        <dbReference type="ARBA" id="ARBA00032007"/>
    </source>
</evidence>
<dbReference type="Proteomes" id="UP001381693">
    <property type="component" value="Unassembled WGS sequence"/>
</dbReference>
<dbReference type="GO" id="GO:0070847">
    <property type="term" value="C:core mediator complex"/>
    <property type="evidence" value="ECO:0007669"/>
    <property type="project" value="TreeGrafter"/>
</dbReference>
<feature type="domain" description="Mediator of RNA polymerase II transcription subunit 14 RM6" evidence="13">
    <location>
        <begin position="804"/>
        <end position="871"/>
    </location>
</feature>
<comment type="subunit">
    <text evidence="9">Component of the Mediator complex.</text>
</comment>
<comment type="function">
    <text evidence="9">Component of the Mediator complex, a coactivator involved in the regulated transcription of nearly all RNA polymerase II-dependent genes. Mediator functions as a bridge to convey information from gene-specific regulatory proteins to the basal RNA polymerase II transcription machinery. Mediator is recruited to promoters by direct interactions with regulatory proteins and serves as a scaffold for the assembly of a functional preinitiation complex with RNA polymerase II and the general transcription factors.</text>
</comment>
<dbReference type="InterPro" id="IPR055122">
    <property type="entry name" value="Med14_N"/>
</dbReference>
<dbReference type="Pfam" id="PF22981">
    <property type="entry name" value="RM2_Med14"/>
    <property type="match status" value="1"/>
</dbReference>
<dbReference type="InterPro" id="IPR013947">
    <property type="entry name" value="Mediator_Med14"/>
</dbReference>
<gene>
    <name evidence="16" type="primary">MED14</name>
    <name evidence="16" type="ORF">SK128_011055</name>
</gene>
<feature type="domain" description="Mediator of RNA polymerase II transcription subunit 14 RM3" evidence="14">
    <location>
        <begin position="370"/>
        <end position="479"/>
    </location>
</feature>
<dbReference type="Pfam" id="PF25067">
    <property type="entry name" value="RM5_Med14"/>
    <property type="match status" value="1"/>
</dbReference>
<reference evidence="16 17" key="1">
    <citation type="submission" date="2023-11" db="EMBL/GenBank/DDBJ databases">
        <title>Halocaridina rubra genome assembly.</title>
        <authorList>
            <person name="Smith C."/>
        </authorList>
    </citation>
    <scope>NUCLEOTIDE SEQUENCE [LARGE SCALE GENOMIC DNA]</scope>
    <source>
        <strain evidence="16">EP-1</strain>
        <tissue evidence="16">Whole</tissue>
    </source>
</reference>
<evidence type="ECO:0000256" key="3">
    <source>
        <dbReference type="ARBA" id="ARBA00019619"/>
    </source>
</evidence>
<evidence type="ECO:0000259" key="15">
    <source>
        <dbReference type="Pfam" id="PF25067"/>
    </source>
</evidence>
<keyword evidence="17" id="KW-1185">Reference proteome</keyword>
<dbReference type="InterPro" id="IPR056878">
    <property type="entry name" value="RM5_Med14"/>
</dbReference>
<organism evidence="16 17">
    <name type="scientific">Halocaridina rubra</name>
    <name type="common">Hawaiian red shrimp</name>
    <dbReference type="NCBI Taxonomy" id="373956"/>
    <lineage>
        <taxon>Eukaryota</taxon>
        <taxon>Metazoa</taxon>
        <taxon>Ecdysozoa</taxon>
        <taxon>Arthropoda</taxon>
        <taxon>Crustacea</taxon>
        <taxon>Multicrustacea</taxon>
        <taxon>Malacostraca</taxon>
        <taxon>Eumalacostraca</taxon>
        <taxon>Eucarida</taxon>
        <taxon>Decapoda</taxon>
        <taxon>Pleocyemata</taxon>
        <taxon>Caridea</taxon>
        <taxon>Atyoidea</taxon>
        <taxon>Atyidae</taxon>
        <taxon>Halocaridina</taxon>
    </lineage>
</organism>
<evidence type="ECO:0000256" key="1">
    <source>
        <dbReference type="ARBA" id="ARBA00004123"/>
    </source>
</evidence>
<dbReference type="EMBL" id="JAXCGZ010005691">
    <property type="protein sequence ID" value="KAK7081149.1"/>
    <property type="molecule type" value="Genomic_DNA"/>
</dbReference>
<evidence type="ECO:0000256" key="2">
    <source>
        <dbReference type="ARBA" id="ARBA00007813"/>
    </source>
</evidence>
<dbReference type="InterPro" id="IPR055113">
    <property type="entry name" value="Med14_RM2"/>
</dbReference>
<evidence type="ECO:0000256" key="5">
    <source>
        <dbReference type="ARBA" id="ARBA00023159"/>
    </source>
</evidence>
<feature type="region of interest" description="Disordered" evidence="10">
    <location>
        <begin position="984"/>
        <end position="1103"/>
    </location>
</feature>
<dbReference type="Pfam" id="PF25065">
    <property type="entry name" value="RM3_Med14"/>
    <property type="match status" value="1"/>
</dbReference>
<evidence type="ECO:0000256" key="9">
    <source>
        <dbReference type="RuleBase" id="RU365082"/>
    </source>
</evidence>
<dbReference type="GO" id="GO:0016592">
    <property type="term" value="C:mediator complex"/>
    <property type="evidence" value="ECO:0007669"/>
    <property type="project" value="UniProtKB-UniRule"/>
</dbReference>
<keyword evidence="7 9" id="KW-0539">Nucleus</keyword>
<name>A0AAN8XKM8_HALRR</name>
<evidence type="ECO:0000313" key="17">
    <source>
        <dbReference type="Proteomes" id="UP001381693"/>
    </source>
</evidence>
<comment type="caution">
    <text evidence="16">The sequence shown here is derived from an EMBL/GenBank/DDBJ whole genome shotgun (WGS) entry which is preliminary data.</text>
</comment>
<dbReference type="GO" id="GO:0006357">
    <property type="term" value="P:regulation of transcription by RNA polymerase II"/>
    <property type="evidence" value="ECO:0007669"/>
    <property type="project" value="InterPro"/>
</dbReference>
<accession>A0AAN8XKM8</accession>
<comment type="subcellular location">
    <subcellularLocation>
        <location evidence="1 9">Nucleus</location>
    </subcellularLocation>
</comment>
<dbReference type="Pfam" id="PF22984">
    <property type="entry name" value="RM6_Med14"/>
    <property type="match status" value="1"/>
</dbReference>
<dbReference type="PANTHER" id="PTHR12809:SF2">
    <property type="entry name" value="MEDIATOR OF RNA POLYMERASE II TRANSCRIPTION SUBUNIT 14"/>
    <property type="match status" value="1"/>
</dbReference>
<feature type="region of interest" description="Disordered" evidence="10">
    <location>
        <begin position="1"/>
        <end position="20"/>
    </location>
</feature>
<evidence type="ECO:0000256" key="4">
    <source>
        <dbReference type="ARBA" id="ARBA00023015"/>
    </source>
</evidence>
<comment type="similarity">
    <text evidence="2 9">Belongs to the Mediator complex subunit 14 family.</text>
</comment>
<proteinExistence type="inferred from homology"/>
<feature type="compositionally biased region" description="Polar residues" evidence="10">
    <location>
        <begin position="1039"/>
        <end position="1057"/>
    </location>
</feature>
<evidence type="ECO:0000259" key="13">
    <source>
        <dbReference type="Pfam" id="PF22984"/>
    </source>
</evidence>
<evidence type="ECO:0000259" key="14">
    <source>
        <dbReference type="Pfam" id="PF25065"/>
    </source>
</evidence>
<evidence type="ECO:0000256" key="10">
    <source>
        <dbReference type="SAM" id="MobiDB-lite"/>
    </source>
</evidence>
<keyword evidence="4 9" id="KW-0805">Transcription regulation</keyword>
<protein>
    <recommendedName>
        <fullName evidence="3 9">Mediator of RNA polymerase II transcription subunit 14</fullName>
    </recommendedName>
    <alternativeName>
        <fullName evidence="8 9">Mediator complex subunit 14</fullName>
    </alternativeName>
</protein>
<evidence type="ECO:0000313" key="16">
    <source>
        <dbReference type="EMBL" id="KAK7081149.1"/>
    </source>
</evidence>
<evidence type="ECO:0000259" key="12">
    <source>
        <dbReference type="Pfam" id="PF22981"/>
    </source>
</evidence>
<evidence type="ECO:0000256" key="7">
    <source>
        <dbReference type="ARBA" id="ARBA00023242"/>
    </source>
</evidence>
<keyword evidence="6 9" id="KW-0804">Transcription</keyword>
<evidence type="ECO:0000259" key="11">
    <source>
        <dbReference type="Pfam" id="PF08638"/>
    </source>
</evidence>
<dbReference type="InterPro" id="IPR056879">
    <property type="entry name" value="RM3_Med14"/>
</dbReference>
<sequence length="1175" mass="130756">MVPTPTPTPLESGSGGGAMETVGSMGGQMGTISLGVLIQYINQRTYSDLLNLAEILPRKSDVDKKVDIVQYAQRTRQLYVRLLALVKWAASASKVDKCNHIMALLEKQNNLFTDTADKLYHMTKENLVRARLPHFHIPAAVEVLTTGSYDRLPLTIRQRILPPEPVTVLERKQTLTKLEQIVRHRLVTCDLPAQMRTLRIENGRVKFTVDHEFEVSLTLMGDATVEPWRLLEIEILVEDKETGDGKPLVHPMQINYIHQLIQSRLQDNPNPLLETYMVLHAFCQALQLEVLCVQTQKLLEDRLDYHIRIEEYLQGKSLTLTYWRELTQRDPSAQMGYRLTVQVDPTEPSKPLMESEIAERAIRSDHLSIERLLVHTIYLRTKARLSDLKQDLDSKLGTDAEKCQLSGSPAVLHVPVLQPNLRSEQLLITVDTHTGILLPHVPQYDNCPITTELQQALNQDKSRVDDLISQLRYWLMLRRTEKTLQHLPATAHERLPLMYYPKHPLNSLGKHKAFVTFHKHPGYVLILEFKEKEGSPCEVEQNIYFMVVKQASIEDNPDDDTVQTSLPKSYMRAYDLEKLDAFLCTHGPSTKVDVVEPGERALGGKRKLQQRAEPASKRVKVPAYFLPDVAQCVAMCDMKLPLIHLSRKLRERNVFNTGEQIEEGGMGVQLRLIDLPSTEKLSKSTILSLRKHLLSASIRIQVTVAMQVKGSRVFGMEYLFTHCPVTSLHSQEQSPRRSVYFTYEVTSAENMNATVDAILDDWIIIALLYQLVLTFAAEFTASRAGVESAGSSSSCSSNIAPKTLSEMVRVKSFNYKSITIAYGDRFDAFVVLRYSAEKKLFVLSFGMSGEGAWATNPHTLMQDQLQDLVNQRGQVGLVELAVTLHHTYHPLLAVSKLSPTIHLAIHDKRCLKNFTILPQSPTRVNIVYRNVYCLNVDMLPNGLVAVRDGAFSSFETSKLIEEFIPVQGLKAFLNKYVDESAISRRRSQSEDDNPPTPIPIDDTPWPTPKAASPARHQPMTPPISSNPHTPASPHPGGITQPSGHSGFVSSPATSGFSLASPPSLPGMNPSPAMLPHQSPSGGFLGANSPSAPQHSVASPIGFLAPSPAAPHSVPMQSPASAFMQGPVGATSSSYTSRVLPNKPYAAAVPTTLTHDAFLTLCSPAQVGNNLGLYYP</sequence>
<dbReference type="InterPro" id="IPR055114">
    <property type="entry name" value="Med14_RM6"/>
</dbReference>
<feature type="compositionally biased region" description="Polar residues" evidence="10">
    <location>
        <begin position="1087"/>
        <end position="1096"/>
    </location>
</feature>
<dbReference type="AlphaFoldDB" id="A0AAN8XKM8"/>
<evidence type="ECO:0000256" key="6">
    <source>
        <dbReference type="ARBA" id="ARBA00023163"/>
    </source>
</evidence>
<dbReference type="GO" id="GO:0003712">
    <property type="term" value="F:transcription coregulator activity"/>
    <property type="evidence" value="ECO:0007669"/>
    <property type="project" value="UniProtKB-UniRule"/>
</dbReference>